<dbReference type="AlphaFoldDB" id="F6BA19"/>
<proteinExistence type="predicted"/>
<dbReference type="HOGENOM" id="CLU_083287_18_6_9"/>
<dbReference type="PANTHER" id="PTHR42756">
    <property type="entry name" value="TRANSCRIPTIONAL REGULATOR, MARR"/>
    <property type="match status" value="1"/>
</dbReference>
<dbReference type="Gene3D" id="1.10.10.10">
    <property type="entry name" value="Winged helix-like DNA-binding domain superfamily/Winged helix DNA-binding domain"/>
    <property type="match status" value="1"/>
</dbReference>
<dbReference type="PANTHER" id="PTHR42756:SF1">
    <property type="entry name" value="TRANSCRIPTIONAL REPRESSOR OF EMRAB OPERON"/>
    <property type="match status" value="1"/>
</dbReference>
<dbReference type="RefSeq" id="WP_003543090.1">
    <property type="nucleotide sequence ID" value="NC_015565.1"/>
</dbReference>
<keyword evidence="1" id="KW-0805">Transcription regulation</keyword>
<evidence type="ECO:0000256" key="2">
    <source>
        <dbReference type="ARBA" id="ARBA00023125"/>
    </source>
</evidence>
<name>F6BA19_DESCC</name>
<keyword evidence="2" id="KW-0238">DNA-binding</keyword>
<dbReference type="InterPro" id="IPR036390">
    <property type="entry name" value="WH_DNA-bd_sf"/>
</dbReference>
<sequence>MSVCSNPVQSKDNQGQFNIEDSLGYLISKAHQWFSLCFKEKLAEYNLTPPQFGALAFLWKQDGISQVHLGNMMGKDRTTIGGIIDRLEKEDLVVRQSDPEDRRTNLIFLTEKGAGLKDTLEQIAAQTNLEVTAPLTDGERGQLRELLKKILANCRYECNEQQNPLVK</sequence>
<dbReference type="KEGG" id="dca:Desca_2149"/>
<reference evidence="5 6" key="1">
    <citation type="submission" date="2011-05" db="EMBL/GenBank/DDBJ databases">
        <title>Complete sequence of Desulfotomaculum carboxydivorans CO-1-SRB.</title>
        <authorList>
            <consortium name="US DOE Joint Genome Institute"/>
            <person name="Lucas S."/>
            <person name="Han J."/>
            <person name="Lapidus A."/>
            <person name="Cheng J.-F."/>
            <person name="Goodwin L."/>
            <person name="Pitluck S."/>
            <person name="Peters L."/>
            <person name="Mikhailova N."/>
            <person name="Lu M."/>
            <person name="Han C."/>
            <person name="Tapia R."/>
            <person name="Land M."/>
            <person name="Hauser L."/>
            <person name="Kyrpides N."/>
            <person name="Ivanova N."/>
            <person name="Pagani I."/>
            <person name="Stams A."/>
            <person name="Plugge C."/>
            <person name="Muyzer G."/>
            <person name="Kuever J."/>
            <person name="Parshina S."/>
            <person name="Ivanova A."/>
            <person name="Nazina T."/>
            <person name="Woyke T."/>
        </authorList>
    </citation>
    <scope>NUCLEOTIDE SEQUENCE [LARGE SCALE GENOMIC DNA]</scope>
    <source>
        <strain evidence="6">DSM 14880 / VKM B-2319 / CO-1-SRB</strain>
    </source>
</reference>
<dbReference type="PRINTS" id="PR00598">
    <property type="entry name" value="HTHMARR"/>
</dbReference>
<feature type="domain" description="HTH marR-type" evidence="4">
    <location>
        <begin position="20"/>
        <end position="152"/>
    </location>
</feature>
<dbReference type="InterPro" id="IPR000835">
    <property type="entry name" value="HTH_MarR-typ"/>
</dbReference>
<accession>F6BA19</accession>
<dbReference type="InterPro" id="IPR023187">
    <property type="entry name" value="Tscrpt_reg_MarR-type_CS"/>
</dbReference>
<evidence type="ECO:0000259" key="4">
    <source>
        <dbReference type="PROSITE" id="PS50995"/>
    </source>
</evidence>
<dbReference type="GO" id="GO:0003700">
    <property type="term" value="F:DNA-binding transcription factor activity"/>
    <property type="evidence" value="ECO:0007669"/>
    <property type="project" value="InterPro"/>
</dbReference>
<dbReference type="EMBL" id="CP002736">
    <property type="protein sequence ID" value="AEF94988.1"/>
    <property type="molecule type" value="Genomic_DNA"/>
</dbReference>
<dbReference type="SMART" id="SM00347">
    <property type="entry name" value="HTH_MARR"/>
    <property type="match status" value="1"/>
</dbReference>
<protein>
    <submittedName>
        <fullName evidence="5">Transcriptional regulator, MarR family</fullName>
    </submittedName>
</protein>
<dbReference type="PROSITE" id="PS50995">
    <property type="entry name" value="HTH_MARR_2"/>
    <property type="match status" value="1"/>
</dbReference>
<evidence type="ECO:0000313" key="5">
    <source>
        <dbReference type="EMBL" id="AEF94988.1"/>
    </source>
</evidence>
<gene>
    <name evidence="5" type="ordered locus">Desca_2149</name>
</gene>
<evidence type="ECO:0000256" key="3">
    <source>
        <dbReference type="ARBA" id="ARBA00023163"/>
    </source>
</evidence>
<dbReference type="SUPFAM" id="SSF46785">
    <property type="entry name" value="Winged helix' DNA-binding domain"/>
    <property type="match status" value="1"/>
</dbReference>
<keyword evidence="3" id="KW-0804">Transcription</keyword>
<dbReference type="InterPro" id="IPR036388">
    <property type="entry name" value="WH-like_DNA-bd_sf"/>
</dbReference>
<evidence type="ECO:0000313" key="6">
    <source>
        <dbReference type="Proteomes" id="UP000009226"/>
    </source>
</evidence>
<dbReference type="Proteomes" id="UP000009226">
    <property type="component" value="Chromosome"/>
</dbReference>
<dbReference type="PROSITE" id="PS01117">
    <property type="entry name" value="HTH_MARR_1"/>
    <property type="match status" value="1"/>
</dbReference>
<keyword evidence="6" id="KW-1185">Reference proteome</keyword>
<dbReference type="eggNOG" id="COG1846">
    <property type="taxonomic scope" value="Bacteria"/>
</dbReference>
<evidence type="ECO:0000256" key="1">
    <source>
        <dbReference type="ARBA" id="ARBA00023015"/>
    </source>
</evidence>
<dbReference type="STRING" id="868595.Desca_2149"/>
<organism evidence="5 6">
    <name type="scientific">Desulfotomaculum nigrificans (strain DSM 14880 / VKM B-2319 / CO-1-SRB)</name>
    <name type="common">Desulfotomaculum carboxydivorans</name>
    <dbReference type="NCBI Taxonomy" id="868595"/>
    <lineage>
        <taxon>Bacteria</taxon>
        <taxon>Bacillati</taxon>
        <taxon>Bacillota</taxon>
        <taxon>Clostridia</taxon>
        <taxon>Eubacteriales</taxon>
        <taxon>Desulfotomaculaceae</taxon>
        <taxon>Desulfotomaculum</taxon>
    </lineage>
</organism>
<dbReference type="Pfam" id="PF01047">
    <property type="entry name" value="MarR"/>
    <property type="match status" value="1"/>
</dbReference>
<dbReference type="GO" id="GO:0003677">
    <property type="term" value="F:DNA binding"/>
    <property type="evidence" value="ECO:0007669"/>
    <property type="project" value="UniProtKB-KW"/>
</dbReference>